<dbReference type="CDD" id="cd00146">
    <property type="entry name" value="PKD"/>
    <property type="match status" value="1"/>
</dbReference>
<organism evidence="4 5">
    <name type="scientific">Methanolobus tindarius DSM 2278</name>
    <dbReference type="NCBI Taxonomy" id="1090322"/>
    <lineage>
        <taxon>Archaea</taxon>
        <taxon>Methanobacteriati</taxon>
        <taxon>Methanobacteriota</taxon>
        <taxon>Stenosarchaea group</taxon>
        <taxon>Methanomicrobia</taxon>
        <taxon>Methanosarcinales</taxon>
        <taxon>Methanosarcinaceae</taxon>
        <taxon>Methanolobus</taxon>
    </lineage>
</organism>
<feature type="transmembrane region" description="Helical" evidence="1">
    <location>
        <begin position="1223"/>
        <end position="1242"/>
    </location>
</feature>
<dbReference type="RefSeq" id="WP_023844700.1">
    <property type="nucleotide sequence ID" value="NZ_AZAJ01000001.1"/>
</dbReference>
<dbReference type="Gene3D" id="2.60.40.10">
    <property type="entry name" value="Immunoglobulins"/>
    <property type="match status" value="4"/>
</dbReference>
<feature type="domain" description="PKD" evidence="2">
    <location>
        <begin position="320"/>
        <end position="399"/>
    </location>
</feature>
<dbReference type="Gene3D" id="2.60.40.1120">
    <property type="entry name" value="Carboxypeptidase-like, regulatory domain"/>
    <property type="match status" value="1"/>
</dbReference>
<dbReference type="InterPro" id="IPR035986">
    <property type="entry name" value="PKD_dom_sf"/>
</dbReference>
<keyword evidence="1" id="KW-0812">Transmembrane</keyword>
<dbReference type="Gene3D" id="2.60.98.40">
    <property type="match status" value="2"/>
</dbReference>
<dbReference type="PROSITE" id="PS50093">
    <property type="entry name" value="PKD"/>
    <property type="match status" value="1"/>
</dbReference>
<dbReference type="SUPFAM" id="SSF49265">
    <property type="entry name" value="Fibronectin type III"/>
    <property type="match status" value="1"/>
</dbReference>
<dbReference type="OrthoDB" id="240412at2157"/>
<dbReference type="EMBL" id="AZAJ01000001">
    <property type="protein sequence ID" value="ETA67564.1"/>
    <property type="molecule type" value="Genomic_DNA"/>
</dbReference>
<gene>
    <name evidence="4" type="ORF">MettiDRAFT_0991</name>
</gene>
<protein>
    <submittedName>
        <fullName evidence="4">S-layer-related duplication domain</fullName>
    </submittedName>
</protein>
<dbReference type="Pfam" id="PF07752">
    <property type="entry name" value="S-layer"/>
    <property type="match status" value="2"/>
</dbReference>
<dbReference type="PROSITE" id="PS50853">
    <property type="entry name" value="FN3"/>
    <property type="match status" value="1"/>
</dbReference>
<dbReference type="Gene3D" id="2.60.40.4190">
    <property type="match status" value="2"/>
</dbReference>
<dbReference type="InterPro" id="IPR013783">
    <property type="entry name" value="Ig-like_fold"/>
</dbReference>
<evidence type="ECO:0000259" key="3">
    <source>
        <dbReference type="PROSITE" id="PS50853"/>
    </source>
</evidence>
<proteinExistence type="predicted"/>
<accession>W9DNF2</accession>
<dbReference type="SUPFAM" id="SSF49299">
    <property type="entry name" value="PKD domain"/>
    <property type="match status" value="1"/>
</dbReference>
<dbReference type="InterPro" id="IPR022409">
    <property type="entry name" value="PKD/Chitinase_dom"/>
</dbReference>
<dbReference type="InterPro" id="IPR003961">
    <property type="entry name" value="FN3_dom"/>
</dbReference>
<sequence>MRNKFKLLLIGLSLILFTGLALGSAPILSGVGSSDITSDSALISYDVDLSDANTYVEYGTTSSLGSSIGPFSGDSSYSKTLSSLSPDTTYYYSVFAYNSSNASEFSNSSIDSFTTSSATITATAPILSGVGSGSITSDSAVISYDVDQSDANTYVEYGTTSSLGSSIGPFSGDSSYSKTLSSLSPDTTYYYSVFAYNSSNASEFSNSSIDSFTTSSATITATAPILSGVGSGSITSDSAVISYDVDQSDANTYVEYGTTSSLGSSIGPFSGDSSYSKTLSSLSSSTIYYYSVFAYNSSNASVFSNSTIATFTTSSSSNPPVASFDTSATSGALPLTITFTDTSTNSPTSLEWDFDDGNTTTTTNDTITHTFTSTGTYNVTLKATNGDGDDTSDAVTITVYPKTYYTGDRIWDVNADQSDDYYIWDAKSFSGFFYDLESGLSSENMTISSIDRSLSDGDIVYQTRPVETDFEHSDWGSYQVIGFMAEKYFAAYTDETEINDVDEVSLMSSGQLSKILLDVDDKESVYAGSSLILEDGYELNIVEVDVSGDDVYMTLTKDGDDIESGVVSSGEDFIYKTDLGDADDVVLVAVHVSDVFSGSESDAVIVKGVFQISDAYTELDDGESVGEMEVTSISEDLIEMENDGTVSLSKGKTITLMGSINIVVADNDDLRFAPYVDMSDPGTYELRGTVAEDDDLLTWTPLNFEGFYYDIDEGIQTETLELTAISGRTIDDGDLVYTSTPASVEFEHSDWGEFQVIGFMAEKYFAGYTDDTDIDDVDEVSLISNGQLSEVLLDDDDKASVYSGASLILEEGYTLDIVEVDTDGDDVLIELYQDGDEVDTGIVSANNDYVYKKDLGDADDVPIIIIHFNEVFAGSESNAVFVKGIFQISEDYIELEDGESYDEMEITSYSEDSIVMKNEDSITLSKDKDITLMGEVGIRVADSSDVRYYPYVEVTTAASQALSISFSESTVTEGDEVTITVKSGGKNIADATVKVEDTTIGTTDDEGTIDYDADEAGTFEITAEKDGYTSASEDLEIIDKDDETRKMSIEVSPDEVYEGSSITIYVLQAIGGDEISGVTVTFDGKSIGTTGSDGTVTYTVTEAGTHSIEATKSGMNDAELDLKVNELAAEFEFSNLEISPLEIKQGQEATITADVVNTGTAEGSYNVELKVNDVIVDSQTITLSVGNSTTVEFTHEEEEPGTYEVQLGDLTTTYEVFEKSGTILYVLGAIGLAAIGGVAYLFTAGGWTVEIAQAKAAEAVEAIKELIGK</sequence>
<evidence type="ECO:0000256" key="1">
    <source>
        <dbReference type="SAM" id="Phobius"/>
    </source>
</evidence>
<comment type="caution">
    <text evidence="4">The sequence shown here is derived from an EMBL/GenBank/DDBJ whole genome shotgun (WGS) entry which is preliminary data.</text>
</comment>
<keyword evidence="5" id="KW-1185">Reference proteome</keyword>
<keyword evidence="1" id="KW-0472">Membrane</keyword>
<evidence type="ECO:0000259" key="2">
    <source>
        <dbReference type="PROSITE" id="PS50093"/>
    </source>
</evidence>
<dbReference type="AlphaFoldDB" id="W9DNF2"/>
<keyword evidence="1" id="KW-1133">Transmembrane helix</keyword>
<dbReference type="SMART" id="SM00089">
    <property type="entry name" value="PKD"/>
    <property type="match status" value="2"/>
</dbReference>
<dbReference type="NCBIfam" id="TIGR01567">
    <property type="entry name" value="S_layer_rel_Mac"/>
    <property type="match status" value="2"/>
</dbReference>
<evidence type="ECO:0000313" key="4">
    <source>
        <dbReference type="EMBL" id="ETA67564.1"/>
    </source>
</evidence>
<dbReference type="SMART" id="SM00060">
    <property type="entry name" value="FN3"/>
    <property type="match status" value="3"/>
</dbReference>
<dbReference type="CDD" id="cd00063">
    <property type="entry name" value="FN3"/>
    <property type="match status" value="2"/>
</dbReference>
<reference evidence="4 5" key="1">
    <citation type="submission" date="2013-08" db="EMBL/GenBank/DDBJ databases">
        <authorList>
            <consortium name="DOE Joint Genome Institute"/>
            <person name="Eisen J."/>
            <person name="Huntemann M."/>
            <person name="Han J."/>
            <person name="Chen A."/>
            <person name="Kyrpides N."/>
            <person name="Mavromatis K."/>
            <person name="Markowitz V."/>
            <person name="Palaniappan K."/>
            <person name="Ivanova N."/>
            <person name="Schaumberg A."/>
            <person name="Pati A."/>
            <person name="Liolios K."/>
            <person name="Nordberg H.P."/>
            <person name="Cantor M.N."/>
            <person name="Hua S.X."/>
            <person name="Woyke T."/>
        </authorList>
    </citation>
    <scope>NUCLEOTIDE SEQUENCE [LARGE SCALE GENOMIC DNA]</scope>
    <source>
        <strain evidence="4 5">DSM 2278</strain>
    </source>
</reference>
<dbReference type="STRING" id="1090322.MettiDRAFT_0991"/>
<dbReference type="Proteomes" id="UP000019483">
    <property type="component" value="Unassembled WGS sequence"/>
</dbReference>
<dbReference type="Pfam" id="PF18911">
    <property type="entry name" value="PKD_4"/>
    <property type="match status" value="1"/>
</dbReference>
<name>W9DNF2_METTI</name>
<feature type="domain" description="Fibronectin type-III" evidence="3">
    <location>
        <begin position="104"/>
        <end position="217"/>
    </location>
</feature>
<evidence type="ECO:0000313" key="5">
    <source>
        <dbReference type="Proteomes" id="UP000019483"/>
    </source>
</evidence>
<dbReference type="InterPro" id="IPR006457">
    <property type="entry name" value="S_layer-rel_Mac"/>
</dbReference>
<dbReference type="InterPro" id="IPR000601">
    <property type="entry name" value="PKD_dom"/>
</dbReference>
<dbReference type="InterPro" id="IPR036116">
    <property type="entry name" value="FN3_sf"/>
</dbReference>